<dbReference type="AlphaFoldDB" id="A0A150R1M4"/>
<keyword evidence="1" id="KW-0472">Membrane</keyword>
<evidence type="ECO:0000313" key="3">
    <source>
        <dbReference type="Proteomes" id="UP000075635"/>
    </source>
</evidence>
<dbReference type="EMBL" id="JEMB01003323">
    <property type="protein sequence ID" value="KYF74093.1"/>
    <property type="molecule type" value="Genomic_DNA"/>
</dbReference>
<keyword evidence="1" id="KW-0812">Transmembrane</keyword>
<evidence type="ECO:0008006" key="4">
    <source>
        <dbReference type="Google" id="ProtNLM"/>
    </source>
</evidence>
<keyword evidence="1" id="KW-1133">Transmembrane helix</keyword>
<organism evidence="2 3">
    <name type="scientific">Sorangium cellulosum</name>
    <name type="common">Polyangium cellulosum</name>
    <dbReference type="NCBI Taxonomy" id="56"/>
    <lineage>
        <taxon>Bacteria</taxon>
        <taxon>Pseudomonadati</taxon>
        <taxon>Myxococcota</taxon>
        <taxon>Polyangia</taxon>
        <taxon>Polyangiales</taxon>
        <taxon>Polyangiaceae</taxon>
        <taxon>Sorangium</taxon>
    </lineage>
</organism>
<name>A0A150R1M4_SORCE</name>
<proteinExistence type="predicted"/>
<dbReference type="Proteomes" id="UP000075635">
    <property type="component" value="Unassembled WGS sequence"/>
</dbReference>
<sequence length="309" mass="32341">MFPVQAAAADASPVDREVQELINEAEKAAKRLEIARARELWARVNALKPSTMAVCQLGVFDLGLDRLEEAAAELEKCVEQMPAPTNDIERRRYEVRHAALAAVRQRVAELHVSPPPGTARLLVDGREVSAGGPVFVTPGQHEVTAMGKQGQVGHALVKVAARESRRVSLAFEVPKASAARAPVPAPVAPAPARPRPNRWIIGTGAAASVALLGAGAGLHLAGDAAEIDAAANAARLSDGTLLPSSAGFRRAYDEANAANTRSYLFHGFGSAALIAGAALGAATVVYVVFPRGKAEIRTRAAGAEVKLVW</sequence>
<evidence type="ECO:0000313" key="2">
    <source>
        <dbReference type="EMBL" id="KYF74093.1"/>
    </source>
</evidence>
<comment type="caution">
    <text evidence="2">The sequence shown here is derived from an EMBL/GenBank/DDBJ whole genome shotgun (WGS) entry which is preliminary data.</text>
</comment>
<gene>
    <name evidence="2" type="ORF">BE17_52340</name>
</gene>
<feature type="transmembrane region" description="Helical" evidence="1">
    <location>
        <begin position="263"/>
        <end position="289"/>
    </location>
</feature>
<evidence type="ECO:0000256" key="1">
    <source>
        <dbReference type="SAM" id="Phobius"/>
    </source>
</evidence>
<reference evidence="2 3" key="1">
    <citation type="submission" date="2014-02" db="EMBL/GenBank/DDBJ databases">
        <title>The small core and large imbalanced accessory genome model reveals a collaborative survival strategy of Sorangium cellulosum strains in nature.</title>
        <authorList>
            <person name="Han K."/>
            <person name="Peng R."/>
            <person name="Blom J."/>
            <person name="Li Y.-Z."/>
        </authorList>
    </citation>
    <scope>NUCLEOTIDE SEQUENCE [LARGE SCALE GENOMIC DNA]</scope>
    <source>
        <strain evidence="2 3">So0011-07</strain>
    </source>
</reference>
<accession>A0A150R1M4</accession>
<protein>
    <recommendedName>
        <fullName evidence="4">PEGA domain-containing protein</fullName>
    </recommendedName>
</protein>